<comment type="caution">
    <text evidence="2">The sequence shown here is derived from an EMBL/GenBank/DDBJ whole genome shotgun (WGS) entry which is preliminary data.</text>
</comment>
<dbReference type="EMBL" id="QWEI01000001">
    <property type="protein sequence ID" value="RHW39844.1"/>
    <property type="molecule type" value="Genomic_DNA"/>
</dbReference>
<keyword evidence="1" id="KW-1133">Transmembrane helix</keyword>
<evidence type="ECO:0000313" key="2">
    <source>
        <dbReference type="EMBL" id="RHW39844.1"/>
    </source>
</evidence>
<dbReference type="Proteomes" id="UP000265692">
    <property type="component" value="Unassembled WGS sequence"/>
</dbReference>
<reference evidence="2 3" key="1">
    <citation type="submission" date="2018-08" db="EMBL/GenBank/DDBJ databases">
        <title>Lysinibacillus sp. YLB-03 draft genome sequence.</title>
        <authorList>
            <person name="Yu L."/>
        </authorList>
    </citation>
    <scope>NUCLEOTIDE SEQUENCE [LARGE SCALE GENOMIC DNA]</scope>
    <source>
        <strain evidence="2 3">YLB-03</strain>
    </source>
</reference>
<evidence type="ECO:0000313" key="3">
    <source>
        <dbReference type="Proteomes" id="UP000265692"/>
    </source>
</evidence>
<dbReference type="AlphaFoldDB" id="A0A396SEU3"/>
<keyword evidence="1" id="KW-0472">Membrane</keyword>
<name>A0A396SEU3_9BACL</name>
<proteinExistence type="predicted"/>
<keyword evidence="1" id="KW-0812">Transmembrane</keyword>
<evidence type="ECO:0000256" key="1">
    <source>
        <dbReference type="SAM" id="Phobius"/>
    </source>
</evidence>
<accession>A0A396SEU3</accession>
<feature type="transmembrane region" description="Helical" evidence="1">
    <location>
        <begin position="28"/>
        <end position="45"/>
    </location>
</feature>
<gene>
    <name evidence="2" type="ORF">D1B33_03045</name>
</gene>
<sequence>MKSSRPAAAFLLVRSTIGVITPLLKRMPFWIALINLIALFLLSSSERQLLDNFKSLLEDKERPRSGFLQLLSELDSVLRFSLLSSSSAQPLESRSAAVATLSRKKNLPSVESGEDAFDRGPSAAHGCASADNVPVAAAFGTKNICHRTWRCCRPALISVASLSRKK</sequence>
<keyword evidence="3" id="KW-1185">Reference proteome</keyword>
<organism evidence="2 3">
    <name type="scientific">Ureibacillus yapensis</name>
    <dbReference type="NCBI Taxonomy" id="2304605"/>
    <lineage>
        <taxon>Bacteria</taxon>
        <taxon>Bacillati</taxon>
        <taxon>Bacillota</taxon>
        <taxon>Bacilli</taxon>
        <taxon>Bacillales</taxon>
        <taxon>Caryophanaceae</taxon>
        <taxon>Ureibacillus</taxon>
    </lineage>
</organism>
<protein>
    <submittedName>
        <fullName evidence="2">Uncharacterized protein</fullName>
    </submittedName>
</protein>